<dbReference type="SUPFAM" id="SSF50729">
    <property type="entry name" value="PH domain-like"/>
    <property type="match status" value="1"/>
</dbReference>
<dbReference type="Proteomes" id="UP001176940">
    <property type="component" value="Unassembled WGS sequence"/>
</dbReference>
<keyword evidence="2" id="KW-1185">Reference proteome</keyword>
<comment type="caution">
    <text evidence="1">The sequence shown here is derived from an EMBL/GenBank/DDBJ whole genome shotgun (WGS) entry which is preliminary data.</text>
</comment>
<protein>
    <submittedName>
        <fullName evidence="1">Uncharacterized protein</fullName>
    </submittedName>
</protein>
<proteinExistence type="predicted"/>
<dbReference type="Gene3D" id="2.30.29.30">
    <property type="entry name" value="Pleckstrin-homology domain (PH domain)/Phosphotyrosine-binding domain (PTB)"/>
    <property type="match status" value="1"/>
</dbReference>
<dbReference type="InterPro" id="IPR011993">
    <property type="entry name" value="PH-like_dom_sf"/>
</dbReference>
<organism evidence="1 2">
    <name type="scientific">Ranitomeya imitator</name>
    <name type="common">mimic poison frog</name>
    <dbReference type="NCBI Taxonomy" id="111125"/>
    <lineage>
        <taxon>Eukaryota</taxon>
        <taxon>Metazoa</taxon>
        <taxon>Chordata</taxon>
        <taxon>Craniata</taxon>
        <taxon>Vertebrata</taxon>
        <taxon>Euteleostomi</taxon>
        <taxon>Amphibia</taxon>
        <taxon>Batrachia</taxon>
        <taxon>Anura</taxon>
        <taxon>Neobatrachia</taxon>
        <taxon>Hyloidea</taxon>
        <taxon>Dendrobatidae</taxon>
        <taxon>Dendrobatinae</taxon>
        <taxon>Ranitomeya</taxon>
    </lineage>
</organism>
<dbReference type="EMBL" id="CAUEEQ010033665">
    <property type="protein sequence ID" value="CAJ0951693.1"/>
    <property type="molecule type" value="Genomic_DNA"/>
</dbReference>
<gene>
    <name evidence="1" type="ORF">RIMI_LOCUS13560166</name>
</gene>
<evidence type="ECO:0000313" key="2">
    <source>
        <dbReference type="Proteomes" id="UP001176940"/>
    </source>
</evidence>
<reference evidence="1" key="1">
    <citation type="submission" date="2023-07" db="EMBL/GenBank/DDBJ databases">
        <authorList>
            <person name="Stuckert A."/>
        </authorList>
    </citation>
    <scope>NUCLEOTIDE SEQUENCE</scope>
</reference>
<sequence>MRTLLVVMVLDEGRPRAGPVMTSWSHNHDVMAGPSPIPPLPPEPAACMKRLPVHSEERERRRKQNLIFLAGKKLRQKRRFSTCLRKAILPCAGMYYGGQRMNFNPILQPACSQRGITHIDHFGFVCRESVEPGINQYVCYVFQCATEALVDEVMLTLKQAFSTAAALQNAKTQIKLCEACPMHALHKLCERIEGLYPPRAKLVIQRQLSLLSDNEQADIFEKVQ</sequence>
<feature type="non-terminal residue" evidence="1">
    <location>
        <position position="224"/>
    </location>
</feature>
<evidence type="ECO:0000313" key="1">
    <source>
        <dbReference type="EMBL" id="CAJ0951693.1"/>
    </source>
</evidence>
<accession>A0ABN9LY26</accession>
<name>A0ABN9LY26_9NEOB</name>